<dbReference type="GO" id="GO:0047936">
    <property type="term" value="F:glucose 1-dehydrogenase [NAD(P)+] activity"/>
    <property type="evidence" value="ECO:0007669"/>
    <property type="project" value="UniProtKB-EC"/>
</dbReference>
<dbReference type="NCBIfam" id="NF005559">
    <property type="entry name" value="PRK07231.1"/>
    <property type="match status" value="1"/>
</dbReference>
<dbReference type="PANTHER" id="PTHR43943">
    <property type="entry name" value="DEHYDROGENASE/REDUCTASE (SDR FAMILY) MEMBER 4"/>
    <property type="match status" value="1"/>
</dbReference>
<dbReference type="EMBL" id="CP032568">
    <property type="protein sequence ID" value="AYF75362.1"/>
    <property type="molecule type" value="Genomic_DNA"/>
</dbReference>
<dbReference type="InterPro" id="IPR002347">
    <property type="entry name" value="SDR_fam"/>
</dbReference>
<evidence type="ECO:0000259" key="3">
    <source>
        <dbReference type="SMART" id="SM00822"/>
    </source>
</evidence>
<dbReference type="Pfam" id="PF13561">
    <property type="entry name" value="adh_short_C2"/>
    <property type="match status" value="1"/>
</dbReference>
<reference evidence="4 5" key="1">
    <citation type="submission" date="2018-09" db="EMBL/GenBank/DDBJ databases">
        <title>Nocardia yunnanensis sp. nov., an actinomycete isolated from a soil sample.</title>
        <authorList>
            <person name="Zhang J."/>
        </authorList>
    </citation>
    <scope>NUCLEOTIDE SEQUENCE [LARGE SCALE GENOMIC DNA]</scope>
    <source>
        <strain evidence="4 5">CFHS0054</strain>
    </source>
</reference>
<evidence type="ECO:0000313" key="4">
    <source>
        <dbReference type="EMBL" id="AYF75362.1"/>
    </source>
</evidence>
<dbReference type="InterPro" id="IPR057326">
    <property type="entry name" value="KR_dom"/>
</dbReference>
<organism evidence="4 5">
    <name type="scientific">Nocardia yunnanensis</name>
    <dbReference type="NCBI Taxonomy" id="2382165"/>
    <lineage>
        <taxon>Bacteria</taxon>
        <taxon>Bacillati</taxon>
        <taxon>Actinomycetota</taxon>
        <taxon>Actinomycetes</taxon>
        <taxon>Mycobacteriales</taxon>
        <taxon>Nocardiaceae</taxon>
        <taxon>Nocardia</taxon>
    </lineage>
</organism>
<dbReference type="AlphaFoldDB" id="A0A386ZBX6"/>
<evidence type="ECO:0000256" key="1">
    <source>
        <dbReference type="ARBA" id="ARBA00006484"/>
    </source>
</evidence>
<dbReference type="Gene3D" id="3.40.50.720">
    <property type="entry name" value="NAD(P)-binding Rossmann-like Domain"/>
    <property type="match status" value="1"/>
</dbReference>
<dbReference type="SMART" id="SM00822">
    <property type="entry name" value="PKS_KR"/>
    <property type="match status" value="1"/>
</dbReference>
<dbReference type="OrthoDB" id="9803333at2"/>
<dbReference type="SUPFAM" id="SSF51735">
    <property type="entry name" value="NAD(P)-binding Rossmann-fold domains"/>
    <property type="match status" value="1"/>
</dbReference>
<accession>A0A386ZBX6</accession>
<dbReference type="PRINTS" id="PR00081">
    <property type="entry name" value="GDHRDH"/>
</dbReference>
<dbReference type="EC" id="1.1.1.47" evidence="4"/>
<dbReference type="PROSITE" id="PS00061">
    <property type="entry name" value="ADH_SHORT"/>
    <property type="match status" value="1"/>
</dbReference>
<dbReference type="InterPro" id="IPR036291">
    <property type="entry name" value="NAD(P)-bd_dom_sf"/>
</dbReference>
<keyword evidence="5" id="KW-1185">Reference proteome</keyword>
<dbReference type="Proteomes" id="UP000267164">
    <property type="component" value="Chromosome"/>
</dbReference>
<evidence type="ECO:0000256" key="2">
    <source>
        <dbReference type="ARBA" id="ARBA00023002"/>
    </source>
</evidence>
<dbReference type="PRINTS" id="PR00080">
    <property type="entry name" value="SDRFAMILY"/>
</dbReference>
<dbReference type="FunFam" id="3.40.50.720:FF:000084">
    <property type="entry name" value="Short-chain dehydrogenase reductase"/>
    <property type="match status" value="1"/>
</dbReference>
<feature type="domain" description="Ketoreductase" evidence="3">
    <location>
        <begin position="11"/>
        <end position="185"/>
    </location>
</feature>
<protein>
    <submittedName>
        <fullName evidence="4">Glucose 1-dehydrogenase</fullName>
        <ecNumber evidence="4">1.1.1.47</ecNumber>
    </submittedName>
</protein>
<sequence length="254" mass="26012">MTVNAFRFQDKIALITGGSSGIGLATAQRLLDEGAHVVITGRDKTRLDAAAAALGSRALAVAADVTDPADLDALTRVVRERHGRLDVVFVNAGIGAFQPISTVAGDEFDRVVDINFKAAFFTVQHTVPLLAGGGAIVLNASFVVHRGAPATALYSATKAAVHNLTRTLAVELAPKAIRVNSVSPGFIDTPAFRAEVAPDAQTAAAELVAAGRLGRGEDVAAAVAFLASADAAYLTGQDLRVDGGLTTIAATAMV</sequence>
<dbReference type="PANTHER" id="PTHR43943:SF2">
    <property type="entry name" value="DEHYDROGENASE_REDUCTASE 4"/>
    <property type="match status" value="1"/>
</dbReference>
<gene>
    <name evidence="4" type="ORF">D7D52_17490</name>
</gene>
<dbReference type="InterPro" id="IPR020904">
    <property type="entry name" value="Sc_DH/Rdtase_CS"/>
</dbReference>
<evidence type="ECO:0000313" key="5">
    <source>
        <dbReference type="Proteomes" id="UP000267164"/>
    </source>
</evidence>
<name>A0A386ZBX6_9NOCA</name>
<keyword evidence="2 4" id="KW-0560">Oxidoreductase</keyword>
<dbReference type="KEGG" id="nyu:D7D52_17490"/>
<dbReference type="CDD" id="cd05233">
    <property type="entry name" value="SDR_c"/>
    <property type="match status" value="1"/>
</dbReference>
<proteinExistence type="inferred from homology"/>
<comment type="similarity">
    <text evidence="1">Belongs to the short-chain dehydrogenases/reductases (SDR) family.</text>
</comment>
<dbReference type="RefSeq" id="WP_120737797.1">
    <property type="nucleotide sequence ID" value="NZ_CP032568.1"/>
</dbReference>